<keyword evidence="4 6" id="KW-0862">Zinc</keyword>
<sequence length="281" mass="30353">MKSIISAVTCILLISTLSSCSTSTTGRKQVMLFSEQELSKMGAASFDDMKKQIPISTDKPTVNFVQCVADAITINVPKSAHQGEWEVVVFDSEQVNAFALPGGKIGVYTGILNVTETQDQLAAIIGHEVGHVIEHHSNERLSANKLSNIGVAVAAVAIGASDVDNKGLWMAGLGVGLQYGVIMPYSRSHESEADIVGQDLMAKSGFDPKASVKLWQNMDKLNNGAAPPEFMSTHPSNQTRIKQLNQHLAQSMTLYNKDNRPQCKKPEVIPKPPVAKNKAKK</sequence>
<evidence type="ECO:0000256" key="7">
    <source>
        <dbReference type="SAM" id="MobiDB-lite"/>
    </source>
</evidence>
<dbReference type="CDD" id="cd07331">
    <property type="entry name" value="M48C_Oma1_like"/>
    <property type="match status" value="1"/>
</dbReference>
<feature type="region of interest" description="Disordered" evidence="7">
    <location>
        <begin position="257"/>
        <end position="281"/>
    </location>
</feature>
<dbReference type="PANTHER" id="PTHR22726:SF24">
    <property type="entry name" value="M48 FAMILY METALLOPEPTIDASE"/>
    <property type="match status" value="1"/>
</dbReference>
<dbReference type="AlphaFoldDB" id="A0A502L8V4"/>
<keyword evidence="1 6" id="KW-0645">Protease</keyword>
<dbReference type="GO" id="GO:0046872">
    <property type="term" value="F:metal ion binding"/>
    <property type="evidence" value="ECO:0007669"/>
    <property type="project" value="UniProtKB-KW"/>
</dbReference>
<protein>
    <submittedName>
        <fullName evidence="10">M48 family peptidase</fullName>
    </submittedName>
</protein>
<dbReference type="OrthoDB" id="9810445at2"/>
<keyword evidence="8" id="KW-0732">Signal</keyword>
<name>A0A502L8V4_9GAMM</name>
<dbReference type="PANTHER" id="PTHR22726">
    <property type="entry name" value="METALLOENDOPEPTIDASE OMA1"/>
    <property type="match status" value="1"/>
</dbReference>
<dbReference type="Gene3D" id="3.30.2010.10">
    <property type="entry name" value="Metalloproteases ('zincins'), catalytic domain"/>
    <property type="match status" value="1"/>
</dbReference>
<dbReference type="GO" id="GO:0016020">
    <property type="term" value="C:membrane"/>
    <property type="evidence" value="ECO:0007669"/>
    <property type="project" value="TreeGrafter"/>
</dbReference>
<evidence type="ECO:0000256" key="1">
    <source>
        <dbReference type="ARBA" id="ARBA00022670"/>
    </source>
</evidence>
<feature type="domain" description="Peptidase M48" evidence="9">
    <location>
        <begin position="80"/>
        <end position="246"/>
    </location>
</feature>
<dbReference type="PROSITE" id="PS51257">
    <property type="entry name" value="PROKAR_LIPOPROTEIN"/>
    <property type="match status" value="1"/>
</dbReference>
<evidence type="ECO:0000256" key="6">
    <source>
        <dbReference type="RuleBase" id="RU003983"/>
    </source>
</evidence>
<gene>
    <name evidence="10" type="ORF">EPA86_01075</name>
</gene>
<keyword evidence="5 6" id="KW-0482">Metalloprotease</keyword>
<feature type="signal peptide" evidence="8">
    <location>
        <begin position="1"/>
        <end position="20"/>
    </location>
</feature>
<evidence type="ECO:0000259" key="9">
    <source>
        <dbReference type="Pfam" id="PF01435"/>
    </source>
</evidence>
<dbReference type="Proteomes" id="UP000315303">
    <property type="component" value="Unassembled WGS sequence"/>
</dbReference>
<dbReference type="EMBL" id="SAWY01000001">
    <property type="protein sequence ID" value="TPH19349.1"/>
    <property type="molecule type" value="Genomic_DNA"/>
</dbReference>
<dbReference type="InterPro" id="IPR051156">
    <property type="entry name" value="Mito/Outer_Membr_Metalloprot"/>
</dbReference>
<accession>A0A502L8V4</accession>
<feature type="chain" id="PRO_5021417839" evidence="8">
    <location>
        <begin position="21"/>
        <end position="281"/>
    </location>
</feature>
<evidence type="ECO:0000313" key="11">
    <source>
        <dbReference type="Proteomes" id="UP000315303"/>
    </source>
</evidence>
<evidence type="ECO:0000313" key="10">
    <source>
        <dbReference type="EMBL" id="TPH19349.1"/>
    </source>
</evidence>
<feature type="compositionally biased region" description="Basic and acidic residues" evidence="7">
    <location>
        <begin position="257"/>
        <end position="268"/>
    </location>
</feature>
<dbReference type="GO" id="GO:0004222">
    <property type="term" value="F:metalloendopeptidase activity"/>
    <property type="evidence" value="ECO:0007669"/>
    <property type="project" value="InterPro"/>
</dbReference>
<evidence type="ECO:0000256" key="3">
    <source>
        <dbReference type="ARBA" id="ARBA00022801"/>
    </source>
</evidence>
<keyword evidence="2" id="KW-0479">Metal-binding</keyword>
<organism evidence="10 11">
    <name type="scientific">Litorilituus lipolyticus</name>
    <dbReference type="NCBI Taxonomy" id="2491017"/>
    <lineage>
        <taxon>Bacteria</taxon>
        <taxon>Pseudomonadati</taxon>
        <taxon>Pseudomonadota</taxon>
        <taxon>Gammaproteobacteria</taxon>
        <taxon>Alteromonadales</taxon>
        <taxon>Colwelliaceae</taxon>
        <taxon>Litorilituus</taxon>
    </lineage>
</organism>
<keyword evidence="11" id="KW-1185">Reference proteome</keyword>
<evidence type="ECO:0000256" key="4">
    <source>
        <dbReference type="ARBA" id="ARBA00022833"/>
    </source>
</evidence>
<evidence type="ECO:0000256" key="5">
    <source>
        <dbReference type="ARBA" id="ARBA00023049"/>
    </source>
</evidence>
<dbReference type="InterPro" id="IPR001915">
    <property type="entry name" value="Peptidase_M48"/>
</dbReference>
<keyword evidence="3 6" id="KW-0378">Hydrolase</keyword>
<evidence type="ECO:0000256" key="2">
    <source>
        <dbReference type="ARBA" id="ARBA00022723"/>
    </source>
</evidence>
<comment type="cofactor">
    <cofactor evidence="6">
        <name>Zn(2+)</name>
        <dbReference type="ChEBI" id="CHEBI:29105"/>
    </cofactor>
    <text evidence="6">Binds 1 zinc ion per subunit.</text>
</comment>
<dbReference type="Pfam" id="PF01435">
    <property type="entry name" value="Peptidase_M48"/>
    <property type="match status" value="1"/>
</dbReference>
<reference evidence="10 11" key="1">
    <citation type="submission" date="2019-01" db="EMBL/GenBank/DDBJ databases">
        <title>Litorilituus lipolytica sp. nov., isolated from intertidal sand of the Yellow Sea in China.</title>
        <authorList>
            <person name="Liu A."/>
        </authorList>
    </citation>
    <scope>NUCLEOTIDE SEQUENCE [LARGE SCALE GENOMIC DNA]</scope>
    <source>
        <strain evidence="10 11">RZ04</strain>
    </source>
</reference>
<proteinExistence type="inferred from homology"/>
<comment type="caution">
    <text evidence="10">The sequence shown here is derived from an EMBL/GenBank/DDBJ whole genome shotgun (WGS) entry which is preliminary data.</text>
</comment>
<comment type="similarity">
    <text evidence="6">Belongs to the peptidase M48 family.</text>
</comment>
<dbReference type="RefSeq" id="WP_140601018.1">
    <property type="nucleotide sequence ID" value="NZ_SAWY01000001.1"/>
</dbReference>
<dbReference type="GO" id="GO:0051603">
    <property type="term" value="P:proteolysis involved in protein catabolic process"/>
    <property type="evidence" value="ECO:0007669"/>
    <property type="project" value="TreeGrafter"/>
</dbReference>
<evidence type="ECO:0000256" key="8">
    <source>
        <dbReference type="SAM" id="SignalP"/>
    </source>
</evidence>